<evidence type="ECO:0000313" key="1">
    <source>
        <dbReference type="EMBL" id="KGF63429.1"/>
    </source>
</evidence>
<sequence length="60" mass="6923">MSIIRTIMMCVVVTGCVSVNCLEDCYITEQTKYQSRWEAVCDTQTFDRRCEGRAPVQPAW</sequence>
<gene>
    <name evidence="1" type="ORF">LT42_16050</name>
</gene>
<reference evidence="1 2" key="1">
    <citation type="submission" date="2014-09" db="EMBL/GenBank/DDBJ databases">
        <title>Genome sequence of Pseudomonas lutea strain DSM 17257T.</title>
        <authorList>
            <person name="Kwak Y."/>
            <person name="Shin J.-H."/>
        </authorList>
    </citation>
    <scope>NUCLEOTIDE SEQUENCE [LARGE SCALE GENOMIC DNA]</scope>
    <source>
        <strain evidence="1 2">DSM 17257</strain>
    </source>
</reference>
<accession>A0A9X0ECU2</accession>
<dbReference type="EMBL" id="JRMB01000002">
    <property type="protein sequence ID" value="KGF63429.1"/>
    <property type="molecule type" value="Genomic_DNA"/>
</dbReference>
<proteinExistence type="predicted"/>
<dbReference type="AlphaFoldDB" id="A0A9X0ECU2"/>
<evidence type="ECO:0008006" key="3">
    <source>
        <dbReference type="Google" id="ProtNLM"/>
    </source>
</evidence>
<evidence type="ECO:0000313" key="2">
    <source>
        <dbReference type="Proteomes" id="UP000029719"/>
    </source>
</evidence>
<dbReference type="PROSITE" id="PS51257">
    <property type="entry name" value="PROKAR_LIPOPROTEIN"/>
    <property type="match status" value="1"/>
</dbReference>
<name>A0A9X0ECU2_9PSED</name>
<dbReference type="Proteomes" id="UP000029719">
    <property type="component" value="Unassembled WGS sequence"/>
</dbReference>
<protein>
    <recommendedName>
        <fullName evidence="3">Lipoprotein</fullName>
    </recommendedName>
</protein>
<comment type="caution">
    <text evidence="1">The sequence shown here is derived from an EMBL/GenBank/DDBJ whole genome shotgun (WGS) entry which is preliminary data.</text>
</comment>
<organism evidence="1 2">
    <name type="scientific">Pseudomonas lutea</name>
    <dbReference type="NCBI Taxonomy" id="243924"/>
    <lineage>
        <taxon>Bacteria</taxon>
        <taxon>Pseudomonadati</taxon>
        <taxon>Pseudomonadota</taxon>
        <taxon>Gammaproteobacteria</taxon>
        <taxon>Pseudomonadales</taxon>
        <taxon>Pseudomonadaceae</taxon>
        <taxon>Pseudomonas</taxon>
    </lineage>
</organism>